<evidence type="ECO:0000256" key="4">
    <source>
        <dbReference type="ARBA" id="ARBA00022692"/>
    </source>
</evidence>
<keyword evidence="10" id="KW-1185">Reference proteome</keyword>
<dbReference type="GO" id="GO:0015483">
    <property type="term" value="F:long-chain fatty acid transporting porin activity"/>
    <property type="evidence" value="ECO:0007669"/>
    <property type="project" value="TreeGrafter"/>
</dbReference>
<keyword evidence="4" id="KW-0812">Transmembrane</keyword>
<keyword evidence="5 8" id="KW-0732">Signal</keyword>
<dbReference type="Proteomes" id="UP000218627">
    <property type="component" value="Unassembled WGS sequence"/>
</dbReference>
<dbReference type="Pfam" id="PF03349">
    <property type="entry name" value="Toluene_X"/>
    <property type="match status" value="1"/>
</dbReference>
<protein>
    <submittedName>
        <fullName evidence="9">Long-chain fatty acid transport protein</fullName>
    </submittedName>
</protein>
<sequence>MRKALLLGALMGFTGLSFATNGDNLIGVSPASRGMGGIGVGMPVGPTDSIFRNPAWMSYYKGFNLSFGGILFMPHVKAKTNVTPMGPMNPPAEATSDAKVFVVPEVGIVHQINDKLTFGIGAFGVSGMGVDYRNKDPRLANMHTTLQFMRVIPALAYKINDAISVSGAIHLAYGSLDMGANMCQPFTTTCWNAGGGQSQTYGIGAQIGLAYNMGDFVFAGLTYQSPVEMKYKRVFDTNGDGRFEDLKLTQPQEFAFGVGIKPMQNLKVGMDIRWINWKNAKGYKNFQWKDQWVIAIGGEYRPIPKLALRAGYNYGKSPIRGGAKNLMNANNIPNFSAPFSDFNIAYFNLVGFPAITEQHITLGLGYEFTNTFSVDLAYKHAFEKSVSATDNAGFGFIVQGKNAQDAVSVGLNWKF</sequence>
<feature type="chain" id="PRO_5011973074" evidence="8">
    <location>
        <begin position="20"/>
        <end position="415"/>
    </location>
</feature>
<dbReference type="EMBL" id="OBEN01000002">
    <property type="protein sequence ID" value="SNZ13386.1"/>
    <property type="molecule type" value="Genomic_DNA"/>
</dbReference>
<evidence type="ECO:0000256" key="1">
    <source>
        <dbReference type="ARBA" id="ARBA00004571"/>
    </source>
</evidence>
<dbReference type="GO" id="GO:0009279">
    <property type="term" value="C:cell outer membrane"/>
    <property type="evidence" value="ECO:0007669"/>
    <property type="project" value="UniProtKB-SubCell"/>
</dbReference>
<keyword evidence="3" id="KW-1134">Transmembrane beta strand</keyword>
<evidence type="ECO:0000256" key="5">
    <source>
        <dbReference type="ARBA" id="ARBA00022729"/>
    </source>
</evidence>
<dbReference type="OrthoDB" id="9922at2"/>
<evidence type="ECO:0000256" key="6">
    <source>
        <dbReference type="ARBA" id="ARBA00023136"/>
    </source>
</evidence>
<organism evidence="9 10">
    <name type="scientific">Hydrogenobacter hydrogenophilus</name>
    <dbReference type="NCBI Taxonomy" id="35835"/>
    <lineage>
        <taxon>Bacteria</taxon>
        <taxon>Pseudomonadati</taxon>
        <taxon>Aquificota</taxon>
        <taxon>Aquificia</taxon>
        <taxon>Aquificales</taxon>
        <taxon>Aquificaceae</taxon>
        <taxon>Hydrogenobacter</taxon>
    </lineage>
</organism>
<dbReference type="PANTHER" id="PTHR35093:SF8">
    <property type="entry name" value="OUTER MEMBRANE PROTEIN NMB0088-RELATED"/>
    <property type="match status" value="1"/>
</dbReference>
<evidence type="ECO:0000256" key="8">
    <source>
        <dbReference type="SAM" id="SignalP"/>
    </source>
</evidence>
<evidence type="ECO:0000256" key="2">
    <source>
        <dbReference type="ARBA" id="ARBA00008163"/>
    </source>
</evidence>
<comment type="similarity">
    <text evidence="2">Belongs to the OmpP1/FadL family.</text>
</comment>
<dbReference type="Gene3D" id="2.40.160.60">
    <property type="entry name" value="Outer membrane protein transport protein (OMPP1/FadL/TodX)"/>
    <property type="match status" value="1"/>
</dbReference>
<evidence type="ECO:0000256" key="7">
    <source>
        <dbReference type="ARBA" id="ARBA00023237"/>
    </source>
</evidence>
<dbReference type="AlphaFoldDB" id="A0A285NZQ1"/>
<evidence type="ECO:0000313" key="10">
    <source>
        <dbReference type="Proteomes" id="UP000218627"/>
    </source>
</evidence>
<reference evidence="10" key="1">
    <citation type="submission" date="2017-09" db="EMBL/GenBank/DDBJ databases">
        <authorList>
            <person name="Varghese N."/>
            <person name="Submissions S."/>
        </authorList>
    </citation>
    <scope>NUCLEOTIDE SEQUENCE [LARGE SCALE GENOMIC DNA]</scope>
    <source>
        <strain evidence="10">DSM 2913</strain>
    </source>
</reference>
<keyword evidence="6" id="KW-0472">Membrane</keyword>
<evidence type="ECO:0000313" key="9">
    <source>
        <dbReference type="EMBL" id="SNZ13386.1"/>
    </source>
</evidence>
<accession>A0A285NZQ1</accession>
<name>A0A285NZQ1_9AQUI</name>
<comment type="subcellular location">
    <subcellularLocation>
        <location evidence="1">Cell outer membrane</location>
        <topology evidence="1">Multi-pass membrane protein</topology>
    </subcellularLocation>
</comment>
<evidence type="ECO:0000256" key="3">
    <source>
        <dbReference type="ARBA" id="ARBA00022452"/>
    </source>
</evidence>
<gene>
    <name evidence="9" type="ORF">SAMN06265353_0731</name>
</gene>
<proteinExistence type="inferred from homology"/>
<dbReference type="RefSeq" id="WP_096601207.1">
    <property type="nucleotide sequence ID" value="NZ_OBEN01000002.1"/>
</dbReference>
<feature type="signal peptide" evidence="8">
    <location>
        <begin position="1"/>
        <end position="19"/>
    </location>
</feature>
<dbReference type="InterPro" id="IPR005017">
    <property type="entry name" value="OMPP1/FadL/TodX"/>
</dbReference>
<dbReference type="PANTHER" id="PTHR35093">
    <property type="entry name" value="OUTER MEMBRANE PROTEIN NMB0088-RELATED"/>
    <property type="match status" value="1"/>
</dbReference>
<keyword evidence="7" id="KW-0998">Cell outer membrane</keyword>
<dbReference type="SUPFAM" id="SSF56935">
    <property type="entry name" value="Porins"/>
    <property type="match status" value="1"/>
</dbReference>